<evidence type="ECO:0000313" key="1">
    <source>
        <dbReference type="EMBL" id="KKN42063.1"/>
    </source>
</evidence>
<protein>
    <submittedName>
        <fullName evidence="1">Uncharacterized protein</fullName>
    </submittedName>
</protein>
<sequence length="238" mass="24848">MSVIIGSVTTVLVDGVSDGFQSVNWNINRQPTRLWELGSWTPWRTQVAATATVSLTTYAGALSVVLLSEVTSCVDSTAKKDVLINASTCGVGATKTVNLTGMYIMSYSYSKGDPTGFATESWSFQKWIDAGVSNEFITMPLPTLVLRGQTEGSRWGDVGNGSTDLGVRFINDPGPAPATNDHIVVGEQGSVSAGFPGLGQANTTQLGLVDRIGGGKLEAGGEIGDSSASIPHTPIYLG</sequence>
<dbReference type="AlphaFoldDB" id="A0A0F9TKX9"/>
<accession>A0A0F9TKX9</accession>
<organism evidence="1">
    <name type="scientific">marine sediment metagenome</name>
    <dbReference type="NCBI Taxonomy" id="412755"/>
    <lineage>
        <taxon>unclassified sequences</taxon>
        <taxon>metagenomes</taxon>
        <taxon>ecological metagenomes</taxon>
    </lineage>
</organism>
<dbReference type="EMBL" id="LAZR01001607">
    <property type="protein sequence ID" value="KKN42063.1"/>
    <property type="molecule type" value="Genomic_DNA"/>
</dbReference>
<gene>
    <name evidence="1" type="ORF">LCGC14_0717060</name>
</gene>
<reference evidence="1" key="1">
    <citation type="journal article" date="2015" name="Nature">
        <title>Complex archaea that bridge the gap between prokaryotes and eukaryotes.</title>
        <authorList>
            <person name="Spang A."/>
            <person name="Saw J.H."/>
            <person name="Jorgensen S.L."/>
            <person name="Zaremba-Niedzwiedzka K."/>
            <person name="Martijn J."/>
            <person name="Lind A.E."/>
            <person name="van Eijk R."/>
            <person name="Schleper C."/>
            <person name="Guy L."/>
            <person name="Ettema T.J."/>
        </authorList>
    </citation>
    <scope>NUCLEOTIDE SEQUENCE</scope>
</reference>
<proteinExistence type="predicted"/>
<name>A0A0F9TKX9_9ZZZZ</name>
<comment type="caution">
    <text evidence="1">The sequence shown here is derived from an EMBL/GenBank/DDBJ whole genome shotgun (WGS) entry which is preliminary data.</text>
</comment>